<dbReference type="HAMAP" id="MF_00048">
    <property type="entry name" value="UPF0102"/>
    <property type="match status" value="1"/>
</dbReference>
<reference evidence="3 4" key="1">
    <citation type="journal article" date="2016" name="Nat. Commun.">
        <title>Thousands of microbial genomes shed light on interconnected biogeochemical processes in an aquifer system.</title>
        <authorList>
            <person name="Anantharaman K."/>
            <person name="Brown C.T."/>
            <person name="Hug L.A."/>
            <person name="Sharon I."/>
            <person name="Castelle C.J."/>
            <person name="Probst A.J."/>
            <person name="Thomas B.C."/>
            <person name="Singh A."/>
            <person name="Wilkins M.J."/>
            <person name="Karaoz U."/>
            <person name="Brodie E.L."/>
            <person name="Williams K.H."/>
            <person name="Hubbard S.S."/>
            <person name="Banfield J.F."/>
        </authorList>
    </citation>
    <scope>NUCLEOTIDE SEQUENCE [LARGE SCALE GENOMIC DNA]</scope>
</reference>
<sequence>MGRSSVGQMGEDIACRYLERKGHHIIDRNFRMKFGEIDVVSEKGTTVFISEVKTVVGSSMGESDNHRPEENVSSWKLKKLSRVVQVYLSEKYNLSHTSTMRWKFLVIAIVLDVEEKTARVRVIEDVLD</sequence>
<dbReference type="Gene3D" id="3.40.1350.10">
    <property type="match status" value="1"/>
</dbReference>
<protein>
    <recommendedName>
        <fullName evidence="2">UPF0102 protein A3C06_00255</fullName>
    </recommendedName>
</protein>
<evidence type="ECO:0000256" key="1">
    <source>
        <dbReference type="ARBA" id="ARBA00006738"/>
    </source>
</evidence>
<organism evidence="3 4">
    <name type="scientific">Candidatus Taylorbacteria bacterium RIFCSPHIGHO2_02_FULL_46_13</name>
    <dbReference type="NCBI Taxonomy" id="1802312"/>
    <lineage>
        <taxon>Bacteria</taxon>
        <taxon>Candidatus Tayloriibacteriota</taxon>
    </lineage>
</organism>
<dbReference type="InterPro" id="IPR011856">
    <property type="entry name" value="tRNA_endonuc-like_dom_sf"/>
</dbReference>
<dbReference type="SUPFAM" id="SSF52980">
    <property type="entry name" value="Restriction endonuclease-like"/>
    <property type="match status" value="1"/>
</dbReference>
<dbReference type="InterPro" id="IPR003509">
    <property type="entry name" value="UPF0102_YraN-like"/>
</dbReference>
<dbReference type="InterPro" id="IPR011335">
    <property type="entry name" value="Restrct_endonuc-II-like"/>
</dbReference>
<gene>
    <name evidence="3" type="ORF">A3C06_00255</name>
</gene>
<dbReference type="PANTHER" id="PTHR34039:SF1">
    <property type="entry name" value="UPF0102 PROTEIN YRAN"/>
    <property type="match status" value="1"/>
</dbReference>
<dbReference type="Pfam" id="PF02021">
    <property type="entry name" value="UPF0102"/>
    <property type="match status" value="1"/>
</dbReference>
<dbReference type="PANTHER" id="PTHR34039">
    <property type="entry name" value="UPF0102 PROTEIN YRAN"/>
    <property type="match status" value="1"/>
</dbReference>
<name>A0A1G2MS52_9BACT</name>
<accession>A0A1G2MS52</accession>
<evidence type="ECO:0000256" key="2">
    <source>
        <dbReference type="HAMAP-Rule" id="MF_00048"/>
    </source>
</evidence>
<dbReference type="EMBL" id="MHRQ01000017">
    <property type="protein sequence ID" value="OHA26730.1"/>
    <property type="molecule type" value="Genomic_DNA"/>
</dbReference>
<dbReference type="Proteomes" id="UP000177565">
    <property type="component" value="Unassembled WGS sequence"/>
</dbReference>
<dbReference type="GO" id="GO:0003676">
    <property type="term" value="F:nucleic acid binding"/>
    <property type="evidence" value="ECO:0007669"/>
    <property type="project" value="InterPro"/>
</dbReference>
<dbReference type="AlphaFoldDB" id="A0A1G2MS52"/>
<evidence type="ECO:0000313" key="3">
    <source>
        <dbReference type="EMBL" id="OHA26730.1"/>
    </source>
</evidence>
<proteinExistence type="inferred from homology"/>
<evidence type="ECO:0000313" key="4">
    <source>
        <dbReference type="Proteomes" id="UP000177565"/>
    </source>
</evidence>
<comment type="similarity">
    <text evidence="1 2">Belongs to the UPF0102 family.</text>
</comment>
<comment type="caution">
    <text evidence="3">The sequence shown here is derived from an EMBL/GenBank/DDBJ whole genome shotgun (WGS) entry which is preliminary data.</text>
</comment>